<dbReference type="EMBL" id="FNDE01000013">
    <property type="protein sequence ID" value="SDH13967.1"/>
    <property type="molecule type" value="Genomic_DNA"/>
</dbReference>
<comment type="subcellular location">
    <subcellularLocation>
        <location evidence="1">Cell membrane</location>
        <topology evidence="1">Multi-pass membrane protein</topology>
    </subcellularLocation>
</comment>
<dbReference type="GO" id="GO:0005886">
    <property type="term" value="C:plasma membrane"/>
    <property type="evidence" value="ECO:0007669"/>
    <property type="project" value="UniProtKB-SubCell"/>
</dbReference>
<dbReference type="InterPro" id="IPR050445">
    <property type="entry name" value="Bact_polysacc_biosynth/exp"/>
</dbReference>
<evidence type="ECO:0000256" key="4">
    <source>
        <dbReference type="ARBA" id="ARBA00022692"/>
    </source>
</evidence>
<evidence type="ECO:0000313" key="12">
    <source>
        <dbReference type="Proteomes" id="UP000826616"/>
    </source>
</evidence>
<dbReference type="GO" id="GO:0004713">
    <property type="term" value="F:protein tyrosine kinase activity"/>
    <property type="evidence" value="ECO:0007669"/>
    <property type="project" value="TreeGrafter"/>
</dbReference>
<keyword evidence="4 7" id="KW-0812">Transmembrane</keyword>
<comment type="similarity">
    <text evidence="2">Belongs to the CpsC/CapA family.</text>
</comment>
<dbReference type="Proteomes" id="UP000826616">
    <property type="component" value="Chromosome"/>
</dbReference>
<evidence type="ECO:0000256" key="7">
    <source>
        <dbReference type="SAM" id="Phobius"/>
    </source>
</evidence>
<evidence type="ECO:0000256" key="6">
    <source>
        <dbReference type="ARBA" id="ARBA00023136"/>
    </source>
</evidence>
<dbReference type="PROSITE" id="PS00018">
    <property type="entry name" value="EF_HAND_1"/>
    <property type="match status" value="1"/>
</dbReference>
<keyword evidence="12" id="KW-1185">Reference proteome</keyword>
<proteinExistence type="inferred from homology"/>
<keyword evidence="5 7" id="KW-1133">Transmembrane helix</keyword>
<name>A0A1G7ZZH0_ANETH</name>
<organism evidence="10 11">
    <name type="scientific">Aneurinibacillus thermoaerophilus</name>
    <dbReference type="NCBI Taxonomy" id="143495"/>
    <lineage>
        <taxon>Bacteria</taxon>
        <taxon>Bacillati</taxon>
        <taxon>Bacillota</taxon>
        <taxon>Bacilli</taxon>
        <taxon>Bacillales</taxon>
        <taxon>Paenibacillaceae</taxon>
        <taxon>Aneurinibacillus group</taxon>
        <taxon>Aneurinibacillus</taxon>
    </lineage>
</organism>
<evidence type="ECO:0000259" key="8">
    <source>
        <dbReference type="Pfam" id="PF02706"/>
    </source>
</evidence>
<evidence type="ECO:0000256" key="3">
    <source>
        <dbReference type="ARBA" id="ARBA00022475"/>
    </source>
</evidence>
<dbReference type="RefSeq" id="WP_057897434.1">
    <property type="nucleotide sequence ID" value="NZ_FNDE01000013.1"/>
</dbReference>
<dbReference type="AlphaFoldDB" id="A0A1G7ZZH0"/>
<reference evidence="10 11" key="1">
    <citation type="submission" date="2016-10" db="EMBL/GenBank/DDBJ databases">
        <authorList>
            <person name="de Groot N.N."/>
        </authorList>
    </citation>
    <scope>NUCLEOTIDE SEQUENCE [LARGE SCALE GENOMIC DNA]</scope>
    <source>
        <strain evidence="10 11">L 420-91</strain>
    </source>
</reference>
<dbReference type="EMBL" id="CP080764">
    <property type="protein sequence ID" value="QYY42578.1"/>
    <property type="molecule type" value="Genomic_DNA"/>
</dbReference>
<sequence>MSLQEETLNIREMVTILRKRLWMVVLITLGVVGVSAGVTKFLMTPVYEAKTELLVNKSQDGDKTGIISMSEIESNLQLIETYSVIIKSPRIMEIVAQKLGEPDKVASLTEQIKVSAVKNSQIISIVAEDTNQRRAALIANTVAQTFNSEIVKLMKVDNVQVLTKAKADERATPVKPKLLVNVAIALAISSMLSVGLAFLLEYMDNTLKTEEDVEKHLGLPVLGTIAVIDAKNGAKHTRLKEEKKVRMAAAGENR</sequence>
<evidence type="ECO:0000256" key="2">
    <source>
        <dbReference type="ARBA" id="ARBA00006683"/>
    </source>
</evidence>
<dbReference type="Proteomes" id="UP000198956">
    <property type="component" value="Unassembled WGS sequence"/>
</dbReference>
<dbReference type="Pfam" id="PF02706">
    <property type="entry name" value="Wzz"/>
    <property type="match status" value="1"/>
</dbReference>
<reference evidence="9 12" key="2">
    <citation type="submission" date="2021-08" db="EMBL/GenBank/DDBJ databases">
        <title>Complete genome sequence of the strain Aneurinibacillus thermoaerophilus CCM 8960.</title>
        <authorList>
            <person name="Musilova J."/>
            <person name="Kourilova X."/>
            <person name="Pernicova I."/>
            <person name="Bezdicek M."/>
            <person name="Lengerova M."/>
            <person name="Obruca S."/>
            <person name="Sedlar K."/>
        </authorList>
    </citation>
    <scope>NUCLEOTIDE SEQUENCE [LARGE SCALE GENOMIC DNA]</scope>
    <source>
        <strain evidence="9 12">CCM 8960</strain>
    </source>
</reference>
<dbReference type="InterPro" id="IPR018247">
    <property type="entry name" value="EF_Hand_1_Ca_BS"/>
</dbReference>
<feature type="domain" description="Polysaccharide chain length determinant N-terminal" evidence="8">
    <location>
        <begin position="7"/>
        <end position="99"/>
    </location>
</feature>
<protein>
    <submittedName>
        <fullName evidence="9">Capsular biosynthesis protein</fullName>
    </submittedName>
    <submittedName>
        <fullName evidence="10">Capsular polysaccharide biosynthesis protein</fullName>
    </submittedName>
</protein>
<evidence type="ECO:0000313" key="11">
    <source>
        <dbReference type="Proteomes" id="UP000198956"/>
    </source>
</evidence>
<evidence type="ECO:0000313" key="9">
    <source>
        <dbReference type="EMBL" id="QYY42578.1"/>
    </source>
</evidence>
<keyword evidence="3" id="KW-1003">Cell membrane</keyword>
<dbReference type="OrthoDB" id="2360475at2"/>
<feature type="transmembrane region" description="Helical" evidence="7">
    <location>
        <begin position="178"/>
        <end position="200"/>
    </location>
</feature>
<evidence type="ECO:0000313" key="10">
    <source>
        <dbReference type="EMBL" id="SDH13967.1"/>
    </source>
</evidence>
<feature type="transmembrane region" description="Helical" evidence="7">
    <location>
        <begin position="21"/>
        <end position="43"/>
    </location>
</feature>
<dbReference type="PANTHER" id="PTHR32309">
    <property type="entry name" value="TYROSINE-PROTEIN KINASE"/>
    <property type="match status" value="1"/>
</dbReference>
<accession>A0A1G7ZZH0</accession>
<dbReference type="PANTHER" id="PTHR32309:SF13">
    <property type="entry name" value="FERRIC ENTEROBACTIN TRANSPORT PROTEIN FEPE"/>
    <property type="match status" value="1"/>
</dbReference>
<evidence type="ECO:0000256" key="5">
    <source>
        <dbReference type="ARBA" id="ARBA00022989"/>
    </source>
</evidence>
<evidence type="ECO:0000256" key="1">
    <source>
        <dbReference type="ARBA" id="ARBA00004651"/>
    </source>
</evidence>
<gene>
    <name evidence="9" type="ORF">K3F53_17360</name>
    <name evidence="10" type="ORF">SAMN04489735_101336</name>
</gene>
<keyword evidence="6 7" id="KW-0472">Membrane</keyword>
<dbReference type="InterPro" id="IPR003856">
    <property type="entry name" value="LPS_length_determ_N"/>
</dbReference>